<evidence type="ECO:0000313" key="2">
    <source>
        <dbReference type="Proteomes" id="UP000295565"/>
    </source>
</evidence>
<dbReference type="AlphaFoldDB" id="A0A4R1J8N4"/>
<dbReference type="Gene3D" id="3.40.630.30">
    <property type="match status" value="1"/>
</dbReference>
<organism evidence="1 2">
    <name type="scientific">Celerinatantimonas diazotrophica</name>
    <dbReference type="NCBI Taxonomy" id="412034"/>
    <lineage>
        <taxon>Bacteria</taxon>
        <taxon>Pseudomonadati</taxon>
        <taxon>Pseudomonadota</taxon>
        <taxon>Gammaproteobacteria</taxon>
        <taxon>Celerinatantimonadaceae</taxon>
        <taxon>Celerinatantimonas</taxon>
    </lineage>
</organism>
<keyword evidence="2" id="KW-1185">Reference proteome</keyword>
<gene>
    <name evidence="1" type="ORF">EV690_3107</name>
</gene>
<dbReference type="Pfam" id="PF04339">
    <property type="entry name" value="FemAB_like"/>
    <property type="match status" value="1"/>
</dbReference>
<dbReference type="SUPFAM" id="SSF55729">
    <property type="entry name" value="Acyl-CoA N-acyltransferases (Nat)"/>
    <property type="match status" value="1"/>
</dbReference>
<reference evidence="1 2" key="1">
    <citation type="submission" date="2019-03" db="EMBL/GenBank/DDBJ databases">
        <title>Genomic Encyclopedia of Type Strains, Phase IV (KMG-IV): sequencing the most valuable type-strain genomes for metagenomic binning, comparative biology and taxonomic classification.</title>
        <authorList>
            <person name="Goeker M."/>
        </authorList>
    </citation>
    <scope>NUCLEOTIDE SEQUENCE [LARGE SCALE GENOMIC DNA]</scope>
    <source>
        <strain evidence="1 2">DSM 18577</strain>
    </source>
</reference>
<protein>
    <recommendedName>
        <fullName evidence="3">GNAT family N-acetyltransferase</fullName>
    </recommendedName>
</protein>
<proteinExistence type="predicted"/>
<dbReference type="PANTHER" id="PTHR47017">
    <property type="entry name" value="ACYL-COA"/>
    <property type="match status" value="1"/>
</dbReference>
<evidence type="ECO:0000313" key="1">
    <source>
        <dbReference type="EMBL" id="TCK46955.1"/>
    </source>
</evidence>
<sequence>MSEVKSGWIQNLDDCPKQQWQALVKECGPFVQYDFLNIFEQSGCVGANTGWQVCHWLMWDNEQLVAAVPGYIKYHSFGEYVFDWGWADSYQRAGVAYYPKWISSVPFTPITDERLLMAANVDAERVWQRLEHDLLQLRDKYHFSGMHWLFTPAHWQASESLMKRCQIQYHWHNQNYHNFDDFLSRLTSRKRKMIRKERRAVADYGIEVERLSGETMSERHWQCLVKCYQQTYLEHSGHSGYLNEQWFALVRKQLSQQIMVVFASYEEQLIAASLFFKDKDTLYGRYWGSLAHAELLHFELCYYQGIDYCIEQQLRHFNAGAQGEHKLLRGFEPTYCYSYHRLEHPEFSNALAELLNQERAYMTEQYQQALNILPFKHVIDDLRS</sequence>
<dbReference type="PANTHER" id="PTHR47017:SF1">
    <property type="entry name" value="ACYL-COA"/>
    <property type="match status" value="1"/>
</dbReference>
<name>A0A4R1J8N4_9GAMM</name>
<dbReference type="EMBL" id="SMGD01000016">
    <property type="protein sequence ID" value="TCK46955.1"/>
    <property type="molecule type" value="Genomic_DNA"/>
</dbReference>
<dbReference type="RefSeq" id="WP_131913852.1">
    <property type="nucleotide sequence ID" value="NZ_OU594967.1"/>
</dbReference>
<accession>A0A4R1J8N4</accession>
<dbReference type="OrthoDB" id="9776898at2"/>
<comment type="caution">
    <text evidence="1">The sequence shown here is derived from an EMBL/GenBank/DDBJ whole genome shotgun (WGS) entry which is preliminary data.</text>
</comment>
<dbReference type="InterPro" id="IPR016181">
    <property type="entry name" value="Acyl_CoA_acyltransferase"/>
</dbReference>
<evidence type="ECO:0008006" key="3">
    <source>
        <dbReference type="Google" id="ProtNLM"/>
    </source>
</evidence>
<dbReference type="Proteomes" id="UP000295565">
    <property type="component" value="Unassembled WGS sequence"/>
</dbReference>
<dbReference type="InterPro" id="IPR007434">
    <property type="entry name" value="FemAB-like"/>
</dbReference>